<dbReference type="InterPro" id="IPR049383">
    <property type="entry name" value="UbiD-like_N"/>
</dbReference>
<dbReference type="PANTHER" id="PTHR30108">
    <property type="entry name" value="3-OCTAPRENYL-4-HYDROXYBENZOATE CARBOXY-LYASE-RELATED"/>
    <property type="match status" value="1"/>
</dbReference>
<feature type="domain" description="3-octaprenyl-4-hydroxybenzoate carboxy-lyase-like Rift-related" evidence="1">
    <location>
        <begin position="133"/>
        <end position="226"/>
    </location>
</feature>
<feature type="non-terminal residue" evidence="3">
    <location>
        <position position="227"/>
    </location>
</feature>
<dbReference type="PANTHER" id="PTHR30108:SF17">
    <property type="entry name" value="FERULIC ACID DECARBOXYLASE 1"/>
    <property type="match status" value="1"/>
</dbReference>
<protein>
    <recommendedName>
        <fullName evidence="4">UbiD family decarboxylase</fullName>
    </recommendedName>
</protein>
<sequence>MRQTVSKAWTENENRPPFDSLREYGAYLERQGRLVRIDQMDQDQYEMTAFGYRMEERFREQAPAYLIERTRLDDRWYEIPVLGNILGNFRSVAEVLGVEKLTDVETDMNKAVVDEILTHLDSDFKWDTIDPVTVDRSQAPCKEVVLTGDKVDLFKFPFIRNNPADGGRFISASSVIMEDPELGRNMGTYRMHVKGPRKAGICFTPRNHGDMFMSRALQRGQKIVPVS</sequence>
<feature type="domain" description="3-octaprenyl-4-hydroxybenzoate carboxy-lyase-like N-terminal" evidence="2">
    <location>
        <begin position="27"/>
        <end position="105"/>
    </location>
</feature>
<evidence type="ECO:0008006" key="4">
    <source>
        <dbReference type="Google" id="ProtNLM"/>
    </source>
</evidence>
<dbReference type="EMBL" id="UINC01066189">
    <property type="protein sequence ID" value="SVB96630.1"/>
    <property type="molecule type" value="Genomic_DNA"/>
</dbReference>
<dbReference type="InterPro" id="IPR048304">
    <property type="entry name" value="UbiD_Rift_dom"/>
</dbReference>
<evidence type="ECO:0000259" key="2">
    <source>
        <dbReference type="Pfam" id="PF20695"/>
    </source>
</evidence>
<dbReference type="SUPFAM" id="SSF50475">
    <property type="entry name" value="FMN-binding split barrel"/>
    <property type="match status" value="1"/>
</dbReference>
<proteinExistence type="predicted"/>
<dbReference type="InterPro" id="IPR002830">
    <property type="entry name" value="UbiD"/>
</dbReference>
<dbReference type="AlphaFoldDB" id="A0A382IAE9"/>
<organism evidence="3">
    <name type="scientific">marine metagenome</name>
    <dbReference type="NCBI Taxonomy" id="408172"/>
    <lineage>
        <taxon>unclassified sequences</taxon>
        <taxon>metagenomes</taxon>
        <taxon>ecological metagenomes</taxon>
    </lineage>
</organism>
<dbReference type="Pfam" id="PF20695">
    <property type="entry name" value="UbiD_N"/>
    <property type="match status" value="1"/>
</dbReference>
<reference evidence="3" key="1">
    <citation type="submission" date="2018-05" db="EMBL/GenBank/DDBJ databases">
        <authorList>
            <person name="Lanie J.A."/>
            <person name="Ng W.-L."/>
            <person name="Kazmierczak K.M."/>
            <person name="Andrzejewski T.M."/>
            <person name="Davidsen T.M."/>
            <person name="Wayne K.J."/>
            <person name="Tettelin H."/>
            <person name="Glass J.I."/>
            <person name="Rusch D."/>
            <person name="Podicherti R."/>
            <person name="Tsui H.-C.T."/>
            <person name="Winkler M.E."/>
        </authorList>
    </citation>
    <scope>NUCLEOTIDE SEQUENCE</scope>
</reference>
<gene>
    <name evidence="3" type="ORF">METZ01_LOCUS249484</name>
</gene>
<evidence type="ECO:0000313" key="3">
    <source>
        <dbReference type="EMBL" id="SVB96630.1"/>
    </source>
</evidence>
<accession>A0A382IAE9</accession>
<evidence type="ECO:0000259" key="1">
    <source>
        <dbReference type="Pfam" id="PF01977"/>
    </source>
</evidence>
<name>A0A382IAE9_9ZZZZ</name>
<dbReference type="Pfam" id="PF01977">
    <property type="entry name" value="UbiD"/>
    <property type="match status" value="1"/>
</dbReference>
<dbReference type="GO" id="GO:0005737">
    <property type="term" value="C:cytoplasm"/>
    <property type="evidence" value="ECO:0007669"/>
    <property type="project" value="TreeGrafter"/>
</dbReference>
<dbReference type="GO" id="GO:0016831">
    <property type="term" value="F:carboxy-lyase activity"/>
    <property type="evidence" value="ECO:0007669"/>
    <property type="project" value="InterPro"/>
</dbReference>